<name>A0A7J6KSV8_PERCH</name>
<organism evidence="1 2">
    <name type="scientific">Perkinsus chesapeaki</name>
    <name type="common">Clam parasite</name>
    <name type="synonym">Perkinsus andrewsi</name>
    <dbReference type="NCBI Taxonomy" id="330153"/>
    <lineage>
        <taxon>Eukaryota</taxon>
        <taxon>Sar</taxon>
        <taxon>Alveolata</taxon>
        <taxon>Perkinsozoa</taxon>
        <taxon>Perkinsea</taxon>
        <taxon>Perkinsida</taxon>
        <taxon>Perkinsidae</taxon>
        <taxon>Perkinsus</taxon>
    </lineage>
</organism>
<feature type="non-terminal residue" evidence="1">
    <location>
        <position position="1"/>
    </location>
</feature>
<evidence type="ECO:0000313" key="2">
    <source>
        <dbReference type="Proteomes" id="UP000591131"/>
    </source>
</evidence>
<proteinExistence type="predicted"/>
<protein>
    <submittedName>
        <fullName evidence="1">Uncharacterized protein</fullName>
    </submittedName>
</protein>
<accession>A0A7J6KSV8</accession>
<dbReference type="Proteomes" id="UP000591131">
    <property type="component" value="Unassembled WGS sequence"/>
</dbReference>
<dbReference type="AlphaFoldDB" id="A0A7J6KSV8"/>
<evidence type="ECO:0000313" key="1">
    <source>
        <dbReference type="EMBL" id="KAF4650258.1"/>
    </source>
</evidence>
<comment type="caution">
    <text evidence="1">The sequence shown here is derived from an EMBL/GenBank/DDBJ whole genome shotgun (WGS) entry which is preliminary data.</text>
</comment>
<gene>
    <name evidence="1" type="ORF">FOL47_001331</name>
</gene>
<sequence length="132" mass="14703">VTNSFSKMLQSSSLDFAQLDIAKEGFLACIESFHDREDIAPKIDELLAALTEEGFRVEPPKVSSRDGMSELDVLHQEFQAFTVGIRNEICRRFNGPVLCVTNAIRSIVASALATSTTQEKWDADQANPRIRE</sequence>
<keyword evidence="2" id="KW-1185">Reference proteome</keyword>
<dbReference type="EMBL" id="JAAPAO010001303">
    <property type="protein sequence ID" value="KAF4650258.1"/>
    <property type="molecule type" value="Genomic_DNA"/>
</dbReference>
<reference evidence="1 2" key="1">
    <citation type="submission" date="2020-04" db="EMBL/GenBank/DDBJ databases">
        <title>Perkinsus chesapeaki whole genome sequence.</title>
        <authorList>
            <person name="Bogema D.R."/>
        </authorList>
    </citation>
    <scope>NUCLEOTIDE SEQUENCE [LARGE SCALE GENOMIC DNA]</scope>
    <source>
        <strain evidence="1">ATCC PRA-425</strain>
    </source>
</reference>